<evidence type="ECO:0000313" key="3">
    <source>
        <dbReference type="EMBL" id="BAM03924.1"/>
    </source>
</evidence>
<reference evidence="3 4" key="1">
    <citation type="submission" date="2012-02" db="EMBL/GenBank/DDBJ databases">
        <title>Complete genome sequence of Phycisphaera mikurensis NBRC 102666.</title>
        <authorList>
            <person name="Ankai A."/>
            <person name="Hosoyama A."/>
            <person name="Terui Y."/>
            <person name="Sekine M."/>
            <person name="Fukai R."/>
            <person name="Kato Y."/>
            <person name="Nakamura S."/>
            <person name="Yamada-Narita S."/>
            <person name="Kawakoshi A."/>
            <person name="Fukunaga Y."/>
            <person name="Yamazaki S."/>
            <person name="Fujita N."/>
        </authorList>
    </citation>
    <scope>NUCLEOTIDE SEQUENCE [LARGE SCALE GENOMIC DNA]</scope>
    <source>
        <strain evidence="4">NBRC 102666 / KCTC 22515 / FYK2301M01</strain>
    </source>
</reference>
<dbReference type="KEGG" id="phm:PSMK_17650"/>
<dbReference type="RefSeq" id="WP_014437142.1">
    <property type="nucleotide sequence ID" value="NC_017080.1"/>
</dbReference>
<dbReference type="STRING" id="1142394.PSMK_17650"/>
<dbReference type="AlphaFoldDB" id="I0IF86"/>
<keyword evidence="2" id="KW-0732">Signal</keyword>
<evidence type="ECO:0000313" key="4">
    <source>
        <dbReference type="Proteomes" id="UP000007881"/>
    </source>
</evidence>
<organism evidence="3 4">
    <name type="scientific">Phycisphaera mikurensis (strain NBRC 102666 / KCTC 22515 / FYK2301M01)</name>
    <dbReference type="NCBI Taxonomy" id="1142394"/>
    <lineage>
        <taxon>Bacteria</taxon>
        <taxon>Pseudomonadati</taxon>
        <taxon>Planctomycetota</taxon>
        <taxon>Phycisphaerae</taxon>
        <taxon>Phycisphaerales</taxon>
        <taxon>Phycisphaeraceae</taxon>
        <taxon>Phycisphaera</taxon>
    </lineage>
</organism>
<feature type="transmembrane region" description="Helical" evidence="1">
    <location>
        <begin position="205"/>
        <end position="227"/>
    </location>
</feature>
<feature type="transmembrane region" description="Helical" evidence="1">
    <location>
        <begin position="275"/>
        <end position="293"/>
    </location>
</feature>
<feature type="transmembrane region" description="Helical" evidence="1">
    <location>
        <begin position="239"/>
        <end position="263"/>
    </location>
</feature>
<dbReference type="EMBL" id="AP012338">
    <property type="protein sequence ID" value="BAM03924.1"/>
    <property type="molecule type" value="Genomic_DNA"/>
</dbReference>
<dbReference type="HOGENOM" id="CLU_043645_2_0_0"/>
<dbReference type="InterPro" id="IPR032809">
    <property type="entry name" value="Put_HupE_UreJ"/>
</dbReference>
<sequence>MRRLHPLPLLFAALLAALGATPAAAHKPSDSYLRVLVGPAARAGDAVAAPSDTPVRLRWDVSLKDLDFLVGLDADGDSALTWGELKAKRSEIAAATLSRLGLEADGVPLTLRLDDLLVTDHSDGAYAVLAVGTDAEAEPATLAVRYRLLFDADPTHRGLVFVDAGEGPSAPAVLGPDADATRLDLAAGGGRSAASFLGFVREGVYHIWIGLDHVLFLITLMLPAVLLRSGGRWTPAPAFAPAAGGILALVTSFTVAHSVTLWLATTGWVEPPSRLVESVIAASIIVSAVHNLAPRLPLTGVGIAFAFGLLHGFGFASVLRDLGLGGTGLGVALLGFNVGVELGQLAIVAAFFPVAWLLRATAFYRVVALRVGSALVALLAAAWLAERALGLEIVGF</sequence>
<dbReference type="eggNOG" id="COG2370">
    <property type="taxonomic scope" value="Bacteria"/>
</dbReference>
<keyword evidence="1" id="KW-0812">Transmembrane</keyword>
<gene>
    <name evidence="3" type="ordered locus">PSMK_17650</name>
</gene>
<dbReference type="OrthoDB" id="9808870at2"/>
<evidence type="ECO:0000256" key="2">
    <source>
        <dbReference type="SAM" id="SignalP"/>
    </source>
</evidence>
<feature type="transmembrane region" description="Helical" evidence="1">
    <location>
        <begin position="300"/>
        <end position="319"/>
    </location>
</feature>
<keyword evidence="1" id="KW-0472">Membrane</keyword>
<evidence type="ECO:0008006" key="5">
    <source>
        <dbReference type="Google" id="ProtNLM"/>
    </source>
</evidence>
<feature type="chain" id="PRO_5003629646" description="HupE/UreJ family protein" evidence="2">
    <location>
        <begin position="26"/>
        <end position="396"/>
    </location>
</feature>
<evidence type="ECO:0000256" key="1">
    <source>
        <dbReference type="SAM" id="Phobius"/>
    </source>
</evidence>
<keyword evidence="1" id="KW-1133">Transmembrane helix</keyword>
<feature type="signal peptide" evidence="2">
    <location>
        <begin position="1"/>
        <end position="25"/>
    </location>
</feature>
<accession>I0IF86</accession>
<protein>
    <recommendedName>
        <fullName evidence="5">HupE/UreJ family protein</fullName>
    </recommendedName>
</protein>
<keyword evidence="4" id="KW-1185">Reference proteome</keyword>
<dbReference type="Proteomes" id="UP000007881">
    <property type="component" value="Chromosome"/>
</dbReference>
<proteinExistence type="predicted"/>
<name>I0IF86_PHYMF</name>
<dbReference type="Pfam" id="PF13795">
    <property type="entry name" value="HupE_UreJ_2"/>
    <property type="match status" value="1"/>
</dbReference>
<feature type="transmembrane region" description="Helical" evidence="1">
    <location>
        <begin position="331"/>
        <end position="355"/>
    </location>
</feature>
<feature type="transmembrane region" description="Helical" evidence="1">
    <location>
        <begin position="367"/>
        <end position="385"/>
    </location>
</feature>